<gene>
    <name evidence="2" type="ORF">PCC6912_20400</name>
</gene>
<dbReference type="AlphaFoldDB" id="A0A3S0ZZD9"/>
<feature type="transmembrane region" description="Helical" evidence="1">
    <location>
        <begin position="24"/>
        <end position="49"/>
    </location>
</feature>
<keyword evidence="1" id="KW-0472">Membrane</keyword>
<accession>A0A3S0ZZD9</accession>
<dbReference type="EMBL" id="RSCJ01000006">
    <property type="protein sequence ID" value="RUR83797.1"/>
    <property type="molecule type" value="Genomic_DNA"/>
</dbReference>
<dbReference type="STRING" id="211165.GCA_000317285_00063"/>
<reference evidence="2 3" key="1">
    <citation type="journal article" date="2019" name="Genome Biol. Evol.">
        <title>Day and night: Metabolic profiles and evolutionary relationships of six axenic non-marine cyanobacteria.</title>
        <authorList>
            <person name="Will S.E."/>
            <person name="Henke P."/>
            <person name="Boedeker C."/>
            <person name="Huang S."/>
            <person name="Brinkmann H."/>
            <person name="Rohde M."/>
            <person name="Jarek M."/>
            <person name="Friedl T."/>
            <person name="Seufert S."/>
            <person name="Schumacher M."/>
            <person name="Overmann J."/>
            <person name="Neumann-Schaal M."/>
            <person name="Petersen J."/>
        </authorList>
    </citation>
    <scope>NUCLEOTIDE SEQUENCE [LARGE SCALE GENOMIC DNA]</scope>
    <source>
        <strain evidence="2 3">PCC 6912</strain>
    </source>
</reference>
<evidence type="ECO:0000313" key="3">
    <source>
        <dbReference type="Proteomes" id="UP000268857"/>
    </source>
</evidence>
<name>A0A3S0ZZD9_CHLFR</name>
<keyword evidence="3" id="KW-1185">Reference proteome</keyword>
<sequence length="260" mass="28865">MVKSKTKSQPLRLLSYGQSTSTPVAIATGVGAGAGILSLLLQFIVFGISSGTNRYVKGMTVVQLQDGSISPGRFVGPYERDDETIKRFISDSMIKMFGWNGIIEATENGENITKQDKGIDIQTKRNNRKKIPTRAWEAAFALSENQDFRANFIKKLAEIVPSGVFNGEVQVSLVTRHISEPRKIKDGRWEVDYIGTLVSFNRSENQGKGIAFNKTITVEAIDTPKLPAKPTEFDKKIHLARRSGLEITQIVDYNLGKKEK</sequence>
<evidence type="ECO:0000313" key="2">
    <source>
        <dbReference type="EMBL" id="RUR83797.1"/>
    </source>
</evidence>
<keyword evidence="1" id="KW-1133">Transmembrane helix</keyword>
<dbReference type="OrthoDB" id="494834at2"/>
<comment type="caution">
    <text evidence="2">The sequence shown here is derived from an EMBL/GenBank/DDBJ whole genome shotgun (WGS) entry which is preliminary data.</text>
</comment>
<keyword evidence="1" id="KW-0812">Transmembrane</keyword>
<organism evidence="2 3">
    <name type="scientific">Chlorogloeopsis fritschii PCC 6912</name>
    <dbReference type="NCBI Taxonomy" id="211165"/>
    <lineage>
        <taxon>Bacteria</taxon>
        <taxon>Bacillati</taxon>
        <taxon>Cyanobacteriota</taxon>
        <taxon>Cyanophyceae</taxon>
        <taxon>Nostocales</taxon>
        <taxon>Chlorogloeopsidaceae</taxon>
        <taxon>Chlorogloeopsis</taxon>
    </lineage>
</organism>
<dbReference type="RefSeq" id="WP_016877655.1">
    <property type="nucleotide sequence ID" value="NZ_AJLN01000015.1"/>
</dbReference>
<evidence type="ECO:0000256" key="1">
    <source>
        <dbReference type="SAM" id="Phobius"/>
    </source>
</evidence>
<dbReference type="Proteomes" id="UP000268857">
    <property type="component" value="Unassembled WGS sequence"/>
</dbReference>
<proteinExistence type="predicted"/>
<protein>
    <submittedName>
        <fullName evidence="2">Uncharacterized protein</fullName>
    </submittedName>
</protein>